<keyword evidence="5" id="KW-0239">DNA-directed DNA polymerase</keyword>
<evidence type="ECO:0000256" key="4">
    <source>
        <dbReference type="ARBA" id="ARBA00022705"/>
    </source>
</evidence>
<comment type="caution">
    <text evidence="9">The sequence shown here is derived from an EMBL/GenBank/DDBJ whole genome shotgun (WGS) entry which is preliminary data.</text>
</comment>
<dbReference type="PANTHER" id="PTHR34388:SF1">
    <property type="entry name" value="DNA POLYMERASE III SUBUNIT DELTA"/>
    <property type="match status" value="1"/>
</dbReference>
<dbReference type="AlphaFoldDB" id="A0A1F5BV37"/>
<keyword evidence="3" id="KW-0548">Nucleotidyltransferase</keyword>
<reference evidence="9 10" key="1">
    <citation type="journal article" date="2016" name="Nat. Commun.">
        <title>Thousands of microbial genomes shed light on interconnected biogeochemical processes in an aquifer system.</title>
        <authorList>
            <person name="Anantharaman K."/>
            <person name="Brown C.T."/>
            <person name="Hug L.A."/>
            <person name="Sharon I."/>
            <person name="Castelle C.J."/>
            <person name="Probst A.J."/>
            <person name="Thomas B.C."/>
            <person name="Singh A."/>
            <person name="Wilkins M.J."/>
            <person name="Karaoz U."/>
            <person name="Brodie E.L."/>
            <person name="Williams K.H."/>
            <person name="Hubbard S.S."/>
            <person name="Banfield J.F."/>
        </authorList>
    </citation>
    <scope>NUCLEOTIDE SEQUENCE [LARGE SCALE GENOMIC DNA]</scope>
</reference>
<evidence type="ECO:0000259" key="8">
    <source>
        <dbReference type="Pfam" id="PF21694"/>
    </source>
</evidence>
<evidence type="ECO:0000313" key="10">
    <source>
        <dbReference type="Proteomes" id="UP000176650"/>
    </source>
</evidence>
<accession>A0A1F5BV37</accession>
<evidence type="ECO:0000256" key="6">
    <source>
        <dbReference type="ARBA" id="ARBA00034754"/>
    </source>
</evidence>
<gene>
    <name evidence="9" type="ORF">A2988_02850</name>
</gene>
<dbReference type="SUPFAM" id="SSF52540">
    <property type="entry name" value="P-loop containing nucleoside triphosphate hydrolases"/>
    <property type="match status" value="1"/>
</dbReference>
<dbReference type="Gene3D" id="1.10.8.60">
    <property type="match status" value="1"/>
</dbReference>
<dbReference type="STRING" id="1797298.A2988_02850"/>
<dbReference type="GO" id="GO:0009360">
    <property type="term" value="C:DNA polymerase III complex"/>
    <property type="evidence" value="ECO:0007669"/>
    <property type="project" value="TreeGrafter"/>
</dbReference>
<evidence type="ECO:0000313" key="9">
    <source>
        <dbReference type="EMBL" id="OGD34438.1"/>
    </source>
</evidence>
<dbReference type="InterPro" id="IPR048466">
    <property type="entry name" value="DNA_pol3_delta-like_C"/>
</dbReference>
<keyword evidence="2" id="KW-0808">Transferase</keyword>
<dbReference type="InterPro" id="IPR005790">
    <property type="entry name" value="DNA_polIII_delta"/>
</dbReference>
<dbReference type="SUPFAM" id="SSF48019">
    <property type="entry name" value="post-AAA+ oligomerization domain-like"/>
    <property type="match status" value="1"/>
</dbReference>
<keyword evidence="4" id="KW-0235">DNA replication</keyword>
<dbReference type="NCBIfam" id="TIGR01128">
    <property type="entry name" value="holA"/>
    <property type="match status" value="1"/>
</dbReference>
<protein>
    <recommendedName>
        <fullName evidence="1">DNA-directed DNA polymerase</fullName>
        <ecNumber evidence="1">2.7.7.7</ecNumber>
    </recommendedName>
</protein>
<dbReference type="GO" id="GO:0003677">
    <property type="term" value="F:DNA binding"/>
    <property type="evidence" value="ECO:0007669"/>
    <property type="project" value="InterPro"/>
</dbReference>
<feature type="domain" description="DNA polymerase III delta subunit-like C-terminal" evidence="8">
    <location>
        <begin position="195"/>
        <end position="311"/>
    </location>
</feature>
<dbReference type="Gene3D" id="3.40.50.300">
    <property type="entry name" value="P-loop containing nucleotide triphosphate hydrolases"/>
    <property type="match status" value="1"/>
</dbReference>
<dbReference type="Pfam" id="PF21694">
    <property type="entry name" value="DNA_pol3_delta_C"/>
    <property type="match status" value="1"/>
</dbReference>
<sequence>MIIILHGENSLFAKRKLGEIIASYKTKHKSGLSFFVFDEDADFGEVKSAWETVSMFEEKKLLVFKDVLGNAKQKTAITEFLRGHRAKEDKDRVAVFSERTPVEIKRDTDAAWLLEVPSVVQESKHIGPARLPLWITEEAKRWHAAIDPDAAAYLVSACGNDLWRLSNEVAKLASYGKRITKRNAQLLVRYDAHAQIFDAVSALAEKRTALAMRQFYALLSEEEWAGMLGLIIFQFRNILRVRILLDEEASPAEIKSSLKLHPFVLQKTAAYARLYTGAGLKALYGLLCDMDVALKTSKASFEPCLEQFALRVSGVLAK</sequence>
<dbReference type="PANTHER" id="PTHR34388">
    <property type="entry name" value="DNA POLYMERASE III SUBUNIT DELTA"/>
    <property type="match status" value="1"/>
</dbReference>
<comment type="catalytic activity">
    <reaction evidence="7">
        <text>DNA(n) + a 2'-deoxyribonucleoside 5'-triphosphate = DNA(n+1) + diphosphate</text>
        <dbReference type="Rhea" id="RHEA:22508"/>
        <dbReference type="Rhea" id="RHEA-COMP:17339"/>
        <dbReference type="Rhea" id="RHEA-COMP:17340"/>
        <dbReference type="ChEBI" id="CHEBI:33019"/>
        <dbReference type="ChEBI" id="CHEBI:61560"/>
        <dbReference type="ChEBI" id="CHEBI:173112"/>
        <dbReference type="EC" id="2.7.7.7"/>
    </reaction>
</comment>
<dbReference type="Proteomes" id="UP000176650">
    <property type="component" value="Unassembled WGS sequence"/>
</dbReference>
<proteinExistence type="inferred from homology"/>
<dbReference type="InterPro" id="IPR008921">
    <property type="entry name" value="DNA_pol3_clamp-load_cplx_C"/>
</dbReference>
<dbReference type="EC" id="2.7.7.7" evidence="1"/>
<name>A0A1F5BV37_9BACT</name>
<dbReference type="GO" id="GO:0003887">
    <property type="term" value="F:DNA-directed DNA polymerase activity"/>
    <property type="evidence" value="ECO:0007669"/>
    <property type="project" value="UniProtKB-KW"/>
</dbReference>
<evidence type="ECO:0000256" key="2">
    <source>
        <dbReference type="ARBA" id="ARBA00022679"/>
    </source>
</evidence>
<dbReference type="Gene3D" id="1.20.272.10">
    <property type="match status" value="1"/>
</dbReference>
<dbReference type="EMBL" id="MEYS01000001">
    <property type="protein sequence ID" value="OGD34438.1"/>
    <property type="molecule type" value="Genomic_DNA"/>
</dbReference>
<evidence type="ECO:0000256" key="5">
    <source>
        <dbReference type="ARBA" id="ARBA00022932"/>
    </source>
</evidence>
<organism evidence="9 10">
    <name type="scientific">Candidatus Azambacteria bacterium RIFCSPLOWO2_01_FULL_46_25</name>
    <dbReference type="NCBI Taxonomy" id="1797298"/>
    <lineage>
        <taxon>Bacteria</taxon>
        <taxon>Candidatus Azamiibacteriota</taxon>
    </lineage>
</organism>
<comment type="similarity">
    <text evidence="6">Belongs to the DNA polymerase HolA subunit family.</text>
</comment>
<dbReference type="InterPro" id="IPR027417">
    <property type="entry name" value="P-loop_NTPase"/>
</dbReference>
<dbReference type="GO" id="GO:0006261">
    <property type="term" value="P:DNA-templated DNA replication"/>
    <property type="evidence" value="ECO:0007669"/>
    <property type="project" value="TreeGrafter"/>
</dbReference>
<evidence type="ECO:0000256" key="3">
    <source>
        <dbReference type="ARBA" id="ARBA00022695"/>
    </source>
</evidence>
<evidence type="ECO:0000256" key="7">
    <source>
        <dbReference type="ARBA" id="ARBA00049244"/>
    </source>
</evidence>
<evidence type="ECO:0000256" key="1">
    <source>
        <dbReference type="ARBA" id="ARBA00012417"/>
    </source>
</evidence>